<dbReference type="InterPro" id="IPR015943">
    <property type="entry name" value="WD40/YVTN_repeat-like_dom_sf"/>
</dbReference>
<accession>A0A4P9YIY0</accession>
<dbReference type="Gene3D" id="1.10.472.80">
    <property type="entry name" value="Ypt/Rab-GAP domain of gyp1p, domain 3"/>
    <property type="match status" value="1"/>
</dbReference>
<dbReference type="PANTHER" id="PTHR19853:SF1">
    <property type="entry name" value="TBC1 DOMAIN FAMILY MEMBER 31"/>
    <property type="match status" value="1"/>
</dbReference>
<dbReference type="SUPFAM" id="SSF47923">
    <property type="entry name" value="Ypt/Rab-GAP domain of gyp1p"/>
    <property type="match status" value="1"/>
</dbReference>
<dbReference type="EMBL" id="ML005369">
    <property type="protein sequence ID" value="RKP18781.1"/>
    <property type="molecule type" value="Genomic_DNA"/>
</dbReference>
<evidence type="ECO:0008006" key="5">
    <source>
        <dbReference type="Google" id="ProtNLM"/>
    </source>
</evidence>
<gene>
    <name evidence="3" type="ORF">ROZALSC1DRAFT_22894</name>
</gene>
<evidence type="ECO:0000256" key="1">
    <source>
        <dbReference type="ARBA" id="ARBA00022574"/>
    </source>
</evidence>
<evidence type="ECO:0000313" key="3">
    <source>
        <dbReference type="EMBL" id="RKP18781.1"/>
    </source>
</evidence>
<protein>
    <recommendedName>
        <fullName evidence="5">WD40 repeat-like protein</fullName>
    </recommendedName>
</protein>
<evidence type="ECO:0000313" key="4">
    <source>
        <dbReference type="Proteomes" id="UP000281549"/>
    </source>
</evidence>
<proteinExistence type="predicted"/>
<dbReference type="GO" id="GO:0036064">
    <property type="term" value="C:ciliary basal body"/>
    <property type="evidence" value="ECO:0007669"/>
    <property type="project" value="TreeGrafter"/>
</dbReference>
<dbReference type="InterPro" id="IPR051570">
    <property type="entry name" value="TBC1_cilium_biogenesis"/>
</dbReference>
<dbReference type="Gene3D" id="2.130.10.10">
    <property type="entry name" value="YVTN repeat-like/Quinoprotein amine dehydrogenase"/>
    <property type="match status" value="1"/>
</dbReference>
<feature type="non-terminal residue" evidence="3">
    <location>
        <position position="1"/>
    </location>
</feature>
<dbReference type="SUPFAM" id="SSF50978">
    <property type="entry name" value="WD40 repeat-like"/>
    <property type="match status" value="1"/>
</dbReference>
<name>A0A4P9YIY0_ROZAC</name>
<dbReference type="InterPro" id="IPR035969">
    <property type="entry name" value="Rab-GAP_TBC_sf"/>
</dbReference>
<evidence type="ECO:0000256" key="2">
    <source>
        <dbReference type="ARBA" id="ARBA00022737"/>
    </source>
</evidence>
<organism evidence="3 4">
    <name type="scientific">Rozella allomycis (strain CSF55)</name>
    <dbReference type="NCBI Taxonomy" id="988480"/>
    <lineage>
        <taxon>Eukaryota</taxon>
        <taxon>Fungi</taxon>
        <taxon>Fungi incertae sedis</taxon>
        <taxon>Cryptomycota</taxon>
        <taxon>Cryptomycota incertae sedis</taxon>
        <taxon>Rozella</taxon>
    </lineage>
</organism>
<reference evidence="4" key="1">
    <citation type="journal article" date="2018" name="Nat. Microbiol.">
        <title>Leveraging single-cell genomics to expand the fungal tree of life.</title>
        <authorList>
            <person name="Ahrendt S.R."/>
            <person name="Quandt C.A."/>
            <person name="Ciobanu D."/>
            <person name="Clum A."/>
            <person name="Salamov A."/>
            <person name="Andreopoulos B."/>
            <person name="Cheng J.F."/>
            <person name="Woyke T."/>
            <person name="Pelin A."/>
            <person name="Henrissat B."/>
            <person name="Reynolds N.K."/>
            <person name="Benny G.L."/>
            <person name="Smith M.E."/>
            <person name="James T.Y."/>
            <person name="Grigoriev I.V."/>
        </authorList>
    </citation>
    <scope>NUCLEOTIDE SEQUENCE [LARGE SCALE GENOMIC DNA]</scope>
    <source>
        <strain evidence="4">CSF55</strain>
    </source>
</reference>
<dbReference type="AlphaFoldDB" id="A0A4P9YIY0"/>
<keyword evidence="1" id="KW-0853">WD repeat</keyword>
<sequence>QIRASVSDKDLDMYEKWNQDYGSWDIIEKKKKRVLIGAASVGIHHAIFSPSGDKVVTMFKDNEIAVWSFETFYCLYKISIDVGIEAFPSDQESIDVDITLPISQSKFQLMQQPLCFSSDGTLLVIVSIVDSSLFVWKWNEQSLHQQIDIPLFKEANGFNTPIKQAKFIGNTKLIGIVSSIGLFIIVDAETGKLVYKMPKTVLFDFVEFSKDGKFLSGVPSEDPKTIKLMNLKDFIKKKLLNYLRNFGEFPEKYRILIWRFLLRLPENRQPFQSLCDKGLHPAFEKINRKYPIKSYQMIKTLERVLSCLGHWSPLFAECDYFPSFVFPFIYAWPILQTFFASHFSSDEWAVLMDHIISEDPSFIYYLTVAYIRYHRETFLNMKTIQEFNKFHEQSIPTNVKMLLKSAKKIQTSTPTEIDIPKDIIEPFKPIPRSPSAYPLFSNYPVKIVHFQKKVRDKIRREELDFLQRKKVLHELSQLHQDIETDERKWIDYDNKVSTMMDEFWDKLIKDENDHQEKVSKINALETEQRTKLLKNIQKVRQNLVHQSDAFLNKQKDWEFKLDTARASLRETKIVGHEELQKLIDEENEILK</sequence>
<keyword evidence="2" id="KW-0677">Repeat</keyword>
<dbReference type="InterPro" id="IPR036322">
    <property type="entry name" value="WD40_repeat_dom_sf"/>
</dbReference>
<dbReference type="PANTHER" id="PTHR19853">
    <property type="entry name" value="WD REPEAT CONTAINING PROTEIN 3 WDR3"/>
    <property type="match status" value="1"/>
</dbReference>
<dbReference type="Proteomes" id="UP000281549">
    <property type="component" value="Unassembled WGS sequence"/>
</dbReference>
<dbReference type="GO" id="GO:0060271">
    <property type="term" value="P:cilium assembly"/>
    <property type="evidence" value="ECO:0007669"/>
    <property type="project" value="TreeGrafter"/>
</dbReference>